<dbReference type="PIRSF" id="PIRSF000189">
    <property type="entry name" value="D-aa_oxidase"/>
    <property type="match status" value="1"/>
</dbReference>
<dbReference type="eggNOG" id="KOG3923">
    <property type="taxonomic scope" value="Eukaryota"/>
</dbReference>
<feature type="binding site" evidence="7">
    <location>
        <position position="315"/>
    </location>
    <ligand>
        <name>D-dopa</name>
        <dbReference type="ChEBI" id="CHEBI:149689"/>
    </ligand>
</feature>
<evidence type="ECO:0000256" key="6">
    <source>
        <dbReference type="ARBA" id="ARBA00023002"/>
    </source>
</evidence>
<feature type="binding site" evidence="7">
    <location>
        <position position="230"/>
    </location>
    <ligand>
        <name>D-dopa</name>
        <dbReference type="ChEBI" id="CHEBI:149689"/>
    </ligand>
</feature>
<name>B3RK11_TRIAD</name>
<keyword evidence="4" id="KW-0285">Flavoprotein</keyword>
<dbReference type="OMA" id="TTWYLEP"/>
<dbReference type="KEGG" id="tad:TRIADDRAFT_20172"/>
<dbReference type="InterPro" id="IPR023209">
    <property type="entry name" value="DAO"/>
</dbReference>
<dbReference type="InterPro" id="IPR006076">
    <property type="entry name" value="FAD-dep_OxRdtase"/>
</dbReference>
<dbReference type="OrthoDB" id="2015447at2759"/>
<dbReference type="GO" id="GO:0003884">
    <property type="term" value="F:D-amino-acid oxidase activity"/>
    <property type="evidence" value="ECO:0000318"/>
    <property type="project" value="GO_Central"/>
</dbReference>
<evidence type="ECO:0000256" key="1">
    <source>
        <dbReference type="ARBA" id="ARBA00001974"/>
    </source>
</evidence>
<evidence type="ECO:0000256" key="4">
    <source>
        <dbReference type="ARBA" id="ARBA00022630"/>
    </source>
</evidence>
<feature type="domain" description="FAD dependent oxidoreductase" evidence="8">
    <location>
        <begin position="6"/>
        <end position="328"/>
    </location>
</feature>
<evidence type="ECO:0000256" key="5">
    <source>
        <dbReference type="ARBA" id="ARBA00022827"/>
    </source>
</evidence>
<dbReference type="SUPFAM" id="SSF51971">
    <property type="entry name" value="Nucleotide-binding domain"/>
    <property type="match status" value="1"/>
</dbReference>
<dbReference type="GO" id="GO:0005782">
    <property type="term" value="C:peroxisomal matrix"/>
    <property type="evidence" value="ECO:0007669"/>
    <property type="project" value="UniProtKB-SubCell"/>
</dbReference>
<organism evidence="9 10">
    <name type="scientific">Trichoplax adhaerens</name>
    <name type="common">Trichoplax reptans</name>
    <dbReference type="NCBI Taxonomy" id="10228"/>
    <lineage>
        <taxon>Eukaryota</taxon>
        <taxon>Metazoa</taxon>
        <taxon>Placozoa</taxon>
        <taxon>Uniplacotomia</taxon>
        <taxon>Trichoplacea</taxon>
        <taxon>Trichoplacidae</taxon>
        <taxon>Trichoplax</taxon>
    </lineage>
</organism>
<evidence type="ECO:0000256" key="2">
    <source>
        <dbReference type="ARBA" id="ARBA00004253"/>
    </source>
</evidence>
<keyword evidence="5 7" id="KW-0274">FAD</keyword>
<accession>B3RK11</accession>
<dbReference type="HOGENOM" id="CLU_034311_0_2_1"/>
<dbReference type="GeneID" id="6749770"/>
<proteinExistence type="inferred from homology"/>
<dbReference type="Gene3D" id="3.30.9.10">
    <property type="entry name" value="D-Amino Acid Oxidase, subunit A, domain 2"/>
    <property type="match status" value="1"/>
</dbReference>
<keyword evidence="6" id="KW-0560">Oxidoreductase</keyword>
<comment type="cofactor">
    <cofactor evidence="1 7">
        <name>FAD</name>
        <dbReference type="ChEBI" id="CHEBI:57692"/>
    </cofactor>
</comment>
<dbReference type="PANTHER" id="PTHR11530:SF11">
    <property type="entry name" value="D-ASPARTATE OXIDASE"/>
    <property type="match status" value="1"/>
</dbReference>
<feature type="binding site" evidence="7">
    <location>
        <begin position="314"/>
        <end position="319"/>
    </location>
    <ligand>
        <name>FAD</name>
        <dbReference type="ChEBI" id="CHEBI:57692"/>
    </ligand>
</feature>
<evidence type="ECO:0000313" key="9">
    <source>
        <dbReference type="EMBL" id="EDV28555.1"/>
    </source>
</evidence>
<dbReference type="InParanoid" id="B3RK11"/>
<dbReference type="FunCoup" id="B3RK11">
    <property type="interactions" value="258"/>
</dbReference>
<dbReference type="InterPro" id="IPR006181">
    <property type="entry name" value="D-amino_acid_oxidase_CS"/>
</dbReference>
<dbReference type="PROSITE" id="PS00677">
    <property type="entry name" value="DAO"/>
    <property type="match status" value="1"/>
</dbReference>
<evidence type="ECO:0000256" key="7">
    <source>
        <dbReference type="PIRSR" id="PIRSR000189-1"/>
    </source>
</evidence>
<dbReference type="GO" id="GO:0019478">
    <property type="term" value="P:D-amino acid catabolic process"/>
    <property type="evidence" value="ECO:0000318"/>
    <property type="project" value="GO_Central"/>
</dbReference>
<dbReference type="AlphaFoldDB" id="B3RK11"/>
<dbReference type="CTD" id="6749770"/>
<dbReference type="Gene3D" id="3.40.50.720">
    <property type="entry name" value="NAD(P)-binding Rossmann-like Domain"/>
    <property type="match status" value="1"/>
</dbReference>
<feature type="binding site" evidence="7">
    <location>
        <position position="170"/>
    </location>
    <ligand>
        <name>FAD</name>
        <dbReference type="ChEBI" id="CHEBI:57692"/>
    </ligand>
</feature>
<protein>
    <recommendedName>
        <fullName evidence="8">FAD dependent oxidoreductase domain-containing protein</fullName>
    </recommendedName>
</protein>
<dbReference type="RefSeq" id="XP_002107757.1">
    <property type="nucleotide sequence ID" value="XM_002107721.1"/>
</dbReference>
<evidence type="ECO:0000259" key="8">
    <source>
        <dbReference type="Pfam" id="PF01266"/>
    </source>
</evidence>
<feature type="binding site" evidence="7">
    <location>
        <position position="285"/>
    </location>
    <ligand>
        <name>D-dopa</name>
        <dbReference type="ChEBI" id="CHEBI:149689"/>
    </ligand>
</feature>
<dbReference type="PhylomeDB" id="B3RK11"/>
<evidence type="ECO:0000313" key="10">
    <source>
        <dbReference type="Proteomes" id="UP000009022"/>
    </source>
</evidence>
<dbReference type="EMBL" id="DS985241">
    <property type="protein sequence ID" value="EDV28555.1"/>
    <property type="molecule type" value="Genomic_DNA"/>
</dbReference>
<dbReference type="SUPFAM" id="SSF54373">
    <property type="entry name" value="FAD-linked reductases, C-terminal domain"/>
    <property type="match status" value="1"/>
</dbReference>
<sequence length="360" mass="40830">MANTKKVCVVGAGVVGLSTAYCLANCGGNIEVTVIAEKFSPNTTGDGAAGKWYPSHLSQTPEIDQRRWGSITYQWLLDLTFSDLADSVGVSLVSGYHFFEYYPKDPHWKDMVLFFRRATNREIEKINENGYYVVKTGWFYTTFFLNCETYLPWLMAKFRKLGGKVIQRRVESLSELGGKYDCIVNCSGLGSYQLADDKSLYPIWGQLARVNAPWIKHFISFYSKEKKDAYIMPRATDVVLGIYNEPHRWENKVDDEIHEETMQRIYSVMPSLKNAKVTWKWSGLRPARPAVRLENDQLNVNGKKLPIIHNYGHGGSGITLHLGCALNATKLVIEALGMQSPGINYSYNFPRISQNYSSKL</sequence>
<gene>
    <name evidence="9" type="ORF">TRIADDRAFT_20172</name>
</gene>
<keyword evidence="10" id="KW-1185">Reference proteome</keyword>
<reference evidence="9 10" key="1">
    <citation type="journal article" date="2008" name="Nature">
        <title>The Trichoplax genome and the nature of placozoans.</title>
        <authorList>
            <person name="Srivastava M."/>
            <person name="Begovic E."/>
            <person name="Chapman J."/>
            <person name="Putnam N.H."/>
            <person name="Hellsten U."/>
            <person name="Kawashima T."/>
            <person name="Kuo A."/>
            <person name="Mitros T."/>
            <person name="Salamov A."/>
            <person name="Carpenter M.L."/>
            <person name="Signorovitch A.Y."/>
            <person name="Moreno M.A."/>
            <person name="Kamm K."/>
            <person name="Grimwood J."/>
            <person name="Schmutz J."/>
            <person name="Shapiro H."/>
            <person name="Grigoriev I.V."/>
            <person name="Buss L.W."/>
            <person name="Schierwater B."/>
            <person name="Dellaporta S.L."/>
            <person name="Rokhsar D.S."/>
        </authorList>
    </citation>
    <scope>NUCLEOTIDE SEQUENCE [LARGE SCALE GENOMIC DNA]</scope>
    <source>
        <strain evidence="9 10">Grell-BS-1999</strain>
    </source>
</reference>
<evidence type="ECO:0000256" key="3">
    <source>
        <dbReference type="ARBA" id="ARBA00006730"/>
    </source>
</evidence>
<comment type="subcellular location">
    <subcellularLocation>
        <location evidence="2">Peroxisome matrix</location>
    </subcellularLocation>
</comment>
<dbReference type="GO" id="GO:0071949">
    <property type="term" value="F:FAD binding"/>
    <property type="evidence" value="ECO:0007669"/>
    <property type="project" value="InterPro"/>
</dbReference>
<dbReference type="Proteomes" id="UP000009022">
    <property type="component" value="Unassembled WGS sequence"/>
</dbReference>
<dbReference type="STRING" id="10228.B3RK11"/>
<dbReference type="GO" id="GO:0005737">
    <property type="term" value="C:cytoplasm"/>
    <property type="evidence" value="ECO:0000318"/>
    <property type="project" value="GO_Central"/>
</dbReference>
<dbReference type="Pfam" id="PF01266">
    <property type="entry name" value="DAO"/>
    <property type="match status" value="1"/>
</dbReference>
<comment type="similarity">
    <text evidence="3">Belongs to the DAMOX/DASOX family.</text>
</comment>
<dbReference type="PANTHER" id="PTHR11530">
    <property type="entry name" value="D-AMINO ACID OXIDASE"/>
    <property type="match status" value="1"/>
</dbReference>